<evidence type="ECO:0000313" key="5">
    <source>
        <dbReference type="Proteomes" id="UP001159364"/>
    </source>
</evidence>
<sequence length="221" mass="24383">MAAASASIFTSPRHSYGTTRSVASSNANQCVSKALASTFLGASVSRFTKTNRTVNINRKVTAAAVVATTPAEEIDVIKLPTWATFERGISPVYWKTMNGLPPTSGEKLKIFYNPSANKLAPNEEFGIAFNGGFNQPIMCGGEPRAMLMQARGKADDPLYTIQICVPKHAVNLIFSFTNGVDWDGPYRLTFQVPKPWRNRPIDFFNEVMKLKKLYTNLILLL</sequence>
<evidence type="ECO:0000256" key="2">
    <source>
        <dbReference type="SAM" id="MobiDB-lite"/>
    </source>
</evidence>
<gene>
    <name evidence="4" type="ORF">K2173_024640</name>
</gene>
<dbReference type="GO" id="GO:0009570">
    <property type="term" value="C:chloroplast stroma"/>
    <property type="evidence" value="ECO:0007669"/>
    <property type="project" value="UniProtKB-SubCell"/>
</dbReference>
<comment type="subcellular location">
    <subcellularLocation>
        <location evidence="1">Plastid</location>
        <location evidence="1">Chloroplast stroma</location>
    </subcellularLocation>
</comment>
<dbReference type="EMBL" id="JAIWQS010000009">
    <property type="protein sequence ID" value="KAJ8756093.1"/>
    <property type="molecule type" value="Genomic_DNA"/>
</dbReference>
<reference evidence="4 5" key="1">
    <citation type="submission" date="2021-09" db="EMBL/GenBank/DDBJ databases">
        <title>Genomic insights and catalytic innovation underlie evolution of tropane alkaloids biosynthesis.</title>
        <authorList>
            <person name="Wang Y.-J."/>
            <person name="Tian T."/>
            <person name="Huang J.-P."/>
            <person name="Huang S.-X."/>
        </authorList>
    </citation>
    <scope>NUCLEOTIDE SEQUENCE [LARGE SCALE GENOMIC DNA]</scope>
    <source>
        <strain evidence="4">KIB-2018</strain>
        <tissue evidence="4">Leaf</tissue>
    </source>
</reference>
<evidence type="ECO:0000313" key="4">
    <source>
        <dbReference type="EMBL" id="KAJ8756093.1"/>
    </source>
</evidence>
<name>A0AAV8SVZ9_9ROSI</name>
<dbReference type="Proteomes" id="UP001159364">
    <property type="component" value="Linkage Group LG09"/>
</dbReference>
<organism evidence="4 5">
    <name type="scientific">Erythroxylum novogranatense</name>
    <dbReference type="NCBI Taxonomy" id="1862640"/>
    <lineage>
        <taxon>Eukaryota</taxon>
        <taxon>Viridiplantae</taxon>
        <taxon>Streptophyta</taxon>
        <taxon>Embryophyta</taxon>
        <taxon>Tracheophyta</taxon>
        <taxon>Spermatophyta</taxon>
        <taxon>Magnoliopsida</taxon>
        <taxon>eudicotyledons</taxon>
        <taxon>Gunneridae</taxon>
        <taxon>Pentapetalae</taxon>
        <taxon>rosids</taxon>
        <taxon>fabids</taxon>
        <taxon>Malpighiales</taxon>
        <taxon>Erythroxylaceae</taxon>
        <taxon>Erythroxylum</taxon>
    </lineage>
</organism>
<dbReference type="InterPro" id="IPR044960">
    <property type="entry name" value="RCA-like"/>
</dbReference>
<dbReference type="InterPro" id="IPR057612">
    <property type="entry name" value="Ig_PIFI"/>
</dbReference>
<evidence type="ECO:0000259" key="3">
    <source>
        <dbReference type="Pfam" id="PF25419"/>
    </source>
</evidence>
<evidence type="ECO:0000256" key="1">
    <source>
        <dbReference type="ARBA" id="ARBA00004470"/>
    </source>
</evidence>
<dbReference type="PANTHER" id="PTHR32429">
    <property type="match status" value="1"/>
</dbReference>
<feature type="domain" description="PIFI-like Ig-like" evidence="3">
    <location>
        <begin position="83"/>
        <end position="209"/>
    </location>
</feature>
<proteinExistence type="predicted"/>
<accession>A0AAV8SVZ9</accession>
<feature type="region of interest" description="Disordered" evidence="2">
    <location>
        <begin position="1"/>
        <end position="20"/>
    </location>
</feature>
<keyword evidence="5" id="KW-1185">Reference proteome</keyword>
<dbReference type="Pfam" id="PF25419">
    <property type="entry name" value="Ig_PIFI"/>
    <property type="match status" value="1"/>
</dbReference>
<dbReference type="GO" id="GO:0010478">
    <property type="term" value="P:chlororespiration"/>
    <property type="evidence" value="ECO:0007669"/>
    <property type="project" value="TreeGrafter"/>
</dbReference>
<protein>
    <recommendedName>
        <fullName evidence="3">PIFI-like Ig-like domain-containing protein</fullName>
    </recommendedName>
</protein>
<dbReference type="GO" id="GO:0009579">
    <property type="term" value="C:thylakoid"/>
    <property type="evidence" value="ECO:0007669"/>
    <property type="project" value="TreeGrafter"/>
</dbReference>
<comment type="caution">
    <text evidence="4">The sequence shown here is derived from an EMBL/GenBank/DDBJ whole genome shotgun (WGS) entry which is preliminary data.</text>
</comment>
<dbReference type="AlphaFoldDB" id="A0AAV8SVZ9"/>
<dbReference type="PANTHER" id="PTHR32429:SF9">
    <property type="entry name" value="PROTEIN POST-ILLUMINATION CHLOROPHYLL FLUORESCENCE INCREASE, CHLOROPLASTIC"/>
    <property type="match status" value="1"/>
</dbReference>
<feature type="compositionally biased region" description="Polar residues" evidence="2">
    <location>
        <begin position="7"/>
        <end position="20"/>
    </location>
</feature>